<organism evidence="1 2">
    <name type="scientific">Dreissena polymorpha</name>
    <name type="common">Zebra mussel</name>
    <name type="synonym">Mytilus polymorpha</name>
    <dbReference type="NCBI Taxonomy" id="45954"/>
    <lineage>
        <taxon>Eukaryota</taxon>
        <taxon>Metazoa</taxon>
        <taxon>Spiralia</taxon>
        <taxon>Lophotrochozoa</taxon>
        <taxon>Mollusca</taxon>
        <taxon>Bivalvia</taxon>
        <taxon>Autobranchia</taxon>
        <taxon>Heteroconchia</taxon>
        <taxon>Euheterodonta</taxon>
        <taxon>Imparidentia</taxon>
        <taxon>Neoheterodontei</taxon>
        <taxon>Myida</taxon>
        <taxon>Dreissenoidea</taxon>
        <taxon>Dreissenidae</taxon>
        <taxon>Dreissena</taxon>
    </lineage>
</organism>
<proteinExistence type="predicted"/>
<dbReference type="AlphaFoldDB" id="A0A9D4F8A8"/>
<reference evidence="1" key="2">
    <citation type="submission" date="2020-11" db="EMBL/GenBank/DDBJ databases">
        <authorList>
            <person name="McCartney M.A."/>
            <person name="Auch B."/>
            <person name="Kono T."/>
            <person name="Mallez S."/>
            <person name="Becker A."/>
            <person name="Gohl D.M."/>
            <person name="Silverstein K.A.T."/>
            <person name="Koren S."/>
            <person name="Bechman K.B."/>
            <person name="Herman A."/>
            <person name="Abrahante J.E."/>
            <person name="Garbe J."/>
        </authorList>
    </citation>
    <scope>NUCLEOTIDE SEQUENCE</scope>
    <source>
        <strain evidence="1">Duluth1</strain>
        <tissue evidence="1">Whole animal</tissue>
    </source>
</reference>
<evidence type="ECO:0000313" key="2">
    <source>
        <dbReference type="Proteomes" id="UP000828390"/>
    </source>
</evidence>
<evidence type="ECO:0000313" key="1">
    <source>
        <dbReference type="EMBL" id="KAH3791132.1"/>
    </source>
</evidence>
<dbReference type="EMBL" id="JAIWYP010000007">
    <property type="protein sequence ID" value="KAH3791132.1"/>
    <property type="molecule type" value="Genomic_DNA"/>
</dbReference>
<keyword evidence="2" id="KW-1185">Reference proteome</keyword>
<dbReference type="Proteomes" id="UP000828390">
    <property type="component" value="Unassembled WGS sequence"/>
</dbReference>
<gene>
    <name evidence="1" type="ORF">DPMN_144612</name>
</gene>
<reference evidence="1" key="1">
    <citation type="journal article" date="2019" name="bioRxiv">
        <title>The Genome of the Zebra Mussel, Dreissena polymorpha: A Resource for Invasive Species Research.</title>
        <authorList>
            <person name="McCartney M.A."/>
            <person name="Auch B."/>
            <person name="Kono T."/>
            <person name="Mallez S."/>
            <person name="Zhang Y."/>
            <person name="Obille A."/>
            <person name="Becker A."/>
            <person name="Abrahante J.E."/>
            <person name="Garbe J."/>
            <person name="Badalamenti J.P."/>
            <person name="Herman A."/>
            <person name="Mangelson H."/>
            <person name="Liachko I."/>
            <person name="Sullivan S."/>
            <person name="Sone E.D."/>
            <person name="Koren S."/>
            <person name="Silverstein K.A.T."/>
            <person name="Beckman K.B."/>
            <person name="Gohl D.M."/>
        </authorList>
    </citation>
    <scope>NUCLEOTIDE SEQUENCE</scope>
    <source>
        <strain evidence="1">Duluth1</strain>
        <tissue evidence="1">Whole animal</tissue>
    </source>
</reference>
<accession>A0A9D4F8A8</accession>
<comment type="caution">
    <text evidence="1">The sequence shown here is derived from an EMBL/GenBank/DDBJ whole genome shotgun (WGS) entry which is preliminary data.</text>
</comment>
<name>A0A9D4F8A8_DREPO</name>
<sequence length="106" mass="12382">MELWSHIVSLWNVLHSLLRRTVPWSTILSTPGRYTLCFVSLGMTFLTWDLILPDDSAVKIVGNGIHWRNFLIVSSPRGAIWCFRLNLYMMEIVMISLHRTLSRTMF</sequence>
<protein>
    <submittedName>
        <fullName evidence="1">Uncharacterized protein</fullName>
    </submittedName>
</protein>